<keyword evidence="5" id="KW-0812">Transmembrane</keyword>
<dbReference type="GO" id="GO:0006811">
    <property type="term" value="P:monoatomic ion transport"/>
    <property type="evidence" value="ECO:0007669"/>
    <property type="project" value="UniProtKB-KW"/>
</dbReference>
<dbReference type="PRINTS" id="PR01021">
    <property type="entry name" value="OMPADOMAIN"/>
</dbReference>
<comment type="subcellular location">
    <subcellularLocation>
        <location evidence="1">Cell outer membrane</location>
        <topology evidence="1">Multi-pass membrane protein</topology>
    </subcellularLocation>
</comment>
<evidence type="ECO:0000313" key="13">
    <source>
        <dbReference type="EMBL" id="QOD57150.1"/>
    </source>
</evidence>
<dbReference type="Proteomes" id="UP000218676">
    <property type="component" value="Chromosome 1"/>
</dbReference>
<evidence type="ECO:0000313" key="15">
    <source>
        <dbReference type="Proteomes" id="UP000516656"/>
    </source>
</evidence>
<dbReference type="PANTHER" id="PTHR30329">
    <property type="entry name" value="STATOR ELEMENT OF FLAGELLAR MOTOR COMPLEX"/>
    <property type="match status" value="1"/>
</dbReference>
<dbReference type="InterPro" id="IPR006665">
    <property type="entry name" value="OmpA-like"/>
</dbReference>
<dbReference type="SUPFAM" id="SSF56925">
    <property type="entry name" value="OMPA-like"/>
    <property type="match status" value="1"/>
</dbReference>
<reference evidence="14" key="2">
    <citation type="submission" date="2017-05" db="EMBL/GenBank/DDBJ databases">
        <title>Whole genome sequence of fish pathogenic bacteria, Photobacterium damselae subsp. piscicida, strain 91-197, isolated from hybrid striped bass (Morone sp.) in USA.</title>
        <authorList>
            <person name="Teru Y."/>
            <person name="Hikima J."/>
            <person name="Kono T."/>
            <person name="Sakai M."/>
            <person name="Takano T."/>
            <person name="Hawke J.P."/>
            <person name="Takeyama H."/>
            <person name="Aoki T."/>
        </authorList>
    </citation>
    <scope>NUCLEOTIDE SEQUENCE [LARGE SCALE GENOMIC DNA]</scope>
    <source>
        <strain evidence="14">91-197</strain>
    </source>
</reference>
<evidence type="ECO:0000256" key="2">
    <source>
        <dbReference type="ARBA" id="ARBA00005710"/>
    </source>
</evidence>
<dbReference type="InterPro" id="IPR036737">
    <property type="entry name" value="OmpA-like_sf"/>
</dbReference>
<dbReference type="PANTHER" id="PTHR30329:SF17">
    <property type="entry name" value="LIPOPROTEIN YFIB-RELATED"/>
    <property type="match status" value="1"/>
</dbReference>
<dbReference type="GO" id="GO:0009279">
    <property type="term" value="C:cell outer membrane"/>
    <property type="evidence" value="ECO:0007669"/>
    <property type="project" value="UniProtKB-SubCell"/>
</dbReference>
<reference evidence="12" key="1">
    <citation type="journal article" date="2017" name="Genome Announc.">
        <title>Whole-Genome Sequence of Photobacterium damselae subsp. piscicida Strain 91-197, Isolated from Hybrid Striped Bass (Morone sp.) in the United States.</title>
        <authorList>
            <person name="Teru Y."/>
            <person name="Hikima J."/>
            <person name="Kono T."/>
            <person name="Sakai M."/>
            <person name="Takano T."/>
            <person name="Hawke J.P."/>
            <person name="Takeyama H."/>
            <person name="Aoki T."/>
        </authorList>
    </citation>
    <scope>NUCLEOTIDE SEQUENCE</scope>
    <source>
        <strain evidence="12">91-197</strain>
    </source>
</reference>
<dbReference type="InterPro" id="IPR050330">
    <property type="entry name" value="Bact_OuterMem_StrucFunc"/>
</dbReference>
<dbReference type="EMBL" id="AP018045">
    <property type="protein sequence ID" value="BAX53892.1"/>
    <property type="molecule type" value="Genomic_DNA"/>
</dbReference>
<evidence type="ECO:0000259" key="11">
    <source>
        <dbReference type="PROSITE" id="PS51123"/>
    </source>
</evidence>
<dbReference type="Proteomes" id="UP000516656">
    <property type="component" value="Chromosome 1"/>
</dbReference>
<evidence type="ECO:0000256" key="1">
    <source>
        <dbReference type="ARBA" id="ARBA00004571"/>
    </source>
</evidence>
<keyword evidence="3" id="KW-0813">Transport</keyword>
<dbReference type="PROSITE" id="PS51123">
    <property type="entry name" value="OMPA_2"/>
    <property type="match status" value="1"/>
</dbReference>
<dbReference type="InterPro" id="IPR006664">
    <property type="entry name" value="OMP_bac"/>
</dbReference>
<dbReference type="RefSeq" id="WP_096498204.1">
    <property type="nucleotide sequence ID" value="NZ_AP018045.1"/>
</dbReference>
<dbReference type="Pfam" id="PF01389">
    <property type="entry name" value="OmpA_membrane"/>
    <property type="match status" value="1"/>
</dbReference>
<keyword evidence="6" id="KW-0406">Ion transport</keyword>
<keyword evidence="4" id="KW-1134">Transmembrane beta strand</keyword>
<dbReference type="Gene3D" id="2.40.160.20">
    <property type="match status" value="1"/>
</dbReference>
<dbReference type="AlphaFoldDB" id="A0A7L8A5C6"/>
<gene>
    <name evidence="13" type="ORF">IC627_03825</name>
    <name evidence="12" type="ORF">PDPUS_1_02518</name>
</gene>
<dbReference type="GO" id="GO:0015288">
    <property type="term" value="F:porin activity"/>
    <property type="evidence" value="ECO:0007669"/>
    <property type="project" value="UniProtKB-KW"/>
</dbReference>
<evidence type="ECO:0000256" key="9">
    <source>
        <dbReference type="PROSITE-ProRule" id="PRU00473"/>
    </source>
</evidence>
<reference evidence="13 15" key="3">
    <citation type="submission" date="2020-09" db="EMBL/GenBank/DDBJ databases">
        <title>Complete, closed and curated genome sequences of Photobacterium damselae subsp. piscicida isolates from Australia indicate localised evolution and additional plasmid-borne pathogenicity mechanisms.</title>
        <authorList>
            <person name="Baseggio L."/>
            <person name="Silayeva O."/>
            <person name="Buller N."/>
            <person name="Landos M."/>
            <person name="Engelstaedter J."/>
            <person name="Barnes A.C."/>
        </authorList>
    </citation>
    <scope>NUCLEOTIDE SEQUENCE [LARGE SCALE GENOMIC DNA]</scope>
    <source>
        <strain evidence="13 15">AS-16-0540-1</strain>
    </source>
</reference>
<dbReference type="GO" id="GO:0046930">
    <property type="term" value="C:pore complex"/>
    <property type="evidence" value="ECO:0007669"/>
    <property type="project" value="UniProtKB-KW"/>
</dbReference>
<evidence type="ECO:0000256" key="10">
    <source>
        <dbReference type="SAM" id="SignalP"/>
    </source>
</evidence>
<accession>A0A7L8A5C6</accession>
<feature type="chain" id="PRO_5044128110" evidence="10">
    <location>
        <begin position="31"/>
        <end position="349"/>
    </location>
</feature>
<name>A0A7L8A5C6_PHODP</name>
<evidence type="ECO:0000256" key="6">
    <source>
        <dbReference type="ARBA" id="ARBA00023065"/>
    </source>
</evidence>
<evidence type="ECO:0000313" key="14">
    <source>
        <dbReference type="Proteomes" id="UP000218676"/>
    </source>
</evidence>
<dbReference type="SUPFAM" id="SSF103088">
    <property type="entry name" value="OmpA-like"/>
    <property type="match status" value="1"/>
</dbReference>
<dbReference type="Pfam" id="PF00691">
    <property type="entry name" value="OmpA"/>
    <property type="match status" value="1"/>
</dbReference>
<comment type="similarity">
    <text evidence="2">Belongs to the outer membrane OOP (TC 1.B.6) superfamily. OmpA family.</text>
</comment>
<proteinExistence type="inferred from homology"/>
<feature type="domain" description="OmpA-like" evidence="11">
    <location>
        <begin position="235"/>
        <end position="349"/>
    </location>
</feature>
<dbReference type="CDD" id="cd07185">
    <property type="entry name" value="OmpA_C-like"/>
    <property type="match status" value="1"/>
</dbReference>
<dbReference type="EMBL" id="CP061854">
    <property type="protein sequence ID" value="QOD57150.1"/>
    <property type="molecule type" value="Genomic_DNA"/>
</dbReference>
<evidence type="ECO:0000256" key="7">
    <source>
        <dbReference type="ARBA" id="ARBA00023114"/>
    </source>
</evidence>
<evidence type="ECO:0000256" key="5">
    <source>
        <dbReference type="ARBA" id="ARBA00022692"/>
    </source>
</evidence>
<sequence>MKLKSLSLSLSLSLSVLAALSLGVATSAMAADATATDANTVATKSAATGHWYSGEGHGWWIGGALGMGYVGNNDEGVFGGETNAPSVKLDAGYDFNQYVGVYGSYDFMYDLGNADMHIGTLGIKGNLPLTQKLSAFGKVGASYIFADNNESGRQALDGLGHLHSDSFSATAGLGLSYQITNALSTQVGADYYQNLDTTKGHADLTQAYWGMTYKFGQPVAPAVITNEVEVVKEVAVQTATRSTYVLPYQNGQTKLNDYGRYNLNEVVATMNANPEVTAQIVGRTDSVGSKAINEKVSNARAQGVAEYLEANGIDASRLTVSSVANNDPLVAGNSNGANLIERSVQIILK</sequence>
<keyword evidence="7" id="KW-0626">Porin</keyword>
<keyword evidence="8 9" id="KW-0472">Membrane</keyword>
<evidence type="ECO:0000313" key="12">
    <source>
        <dbReference type="EMBL" id="BAX53892.1"/>
    </source>
</evidence>
<evidence type="ECO:0000256" key="3">
    <source>
        <dbReference type="ARBA" id="ARBA00022448"/>
    </source>
</evidence>
<dbReference type="InterPro" id="IPR011250">
    <property type="entry name" value="OMP/PagP_B-barrel"/>
</dbReference>
<organism evidence="13 15">
    <name type="scientific">Photobacterium damsela subsp. piscicida</name>
    <name type="common">Pasteurella piscicida</name>
    <dbReference type="NCBI Taxonomy" id="38294"/>
    <lineage>
        <taxon>Bacteria</taxon>
        <taxon>Pseudomonadati</taxon>
        <taxon>Pseudomonadota</taxon>
        <taxon>Gammaproteobacteria</taxon>
        <taxon>Vibrionales</taxon>
        <taxon>Vibrionaceae</taxon>
        <taxon>Photobacterium</taxon>
    </lineage>
</organism>
<keyword evidence="10" id="KW-0732">Signal</keyword>
<feature type="signal peptide" evidence="10">
    <location>
        <begin position="1"/>
        <end position="30"/>
    </location>
</feature>
<evidence type="ECO:0000256" key="8">
    <source>
        <dbReference type="ARBA" id="ARBA00023136"/>
    </source>
</evidence>
<dbReference type="Gene3D" id="3.30.1330.60">
    <property type="entry name" value="OmpA-like domain"/>
    <property type="match status" value="1"/>
</dbReference>
<evidence type="ECO:0000256" key="4">
    <source>
        <dbReference type="ARBA" id="ARBA00022452"/>
    </source>
</evidence>
<dbReference type="InterPro" id="IPR000498">
    <property type="entry name" value="OmpA-like_TM_dom"/>
</dbReference>
<protein>
    <submittedName>
        <fullName evidence="13">OmpA family protein</fullName>
    </submittedName>
    <submittedName>
        <fullName evidence="12">Outer membrane protein A</fullName>
    </submittedName>
</protein>